<feature type="region of interest" description="Disordered" evidence="7">
    <location>
        <begin position="315"/>
        <end position="367"/>
    </location>
</feature>
<evidence type="ECO:0000259" key="8">
    <source>
        <dbReference type="Pfam" id="PF10513"/>
    </source>
</evidence>
<name>A0A9Q1C0F3_HOLLE</name>
<evidence type="ECO:0000256" key="2">
    <source>
        <dbReference type="ARBA" id="ARBA00008035"/>
    </source>
</evidence>
<feature type="region of interest" description="Disordered" evidence="7">
    <location>
        <begin position="1"/>
        <end position="52"/>
    </location>
</feature>
<feature type="domain" description="Enhancer of polycomb-like N-terminal" evidence="8">
    <location>
        <begin position="13"/>
        <end position="147"/>
    </location>
</feature>
<dbReference type="Pfam" id="PF10513">
    <property type="entry name" value="EPL1"/>
    <property type="match status" value="1"/>
</dbReference>
<evidence type="ECO:0000313" key="10">
    <source>
        <dbReference type="Proteomes" id="UP001152320"/>
    </source>
</evidence>
<dbReference type="GO" id="GO:0005634">
    <property type="term" value="C:nucleus"/>
    <property type="evidence" value="ECO:0007669"/>
    <property type="project" value="UniProtKB-SubCell"/>
</dbReference>
<gene>
    <name evidence="9" type="ORF">HOLleu_19778</name>
</gene>
<dbReference type="GO" id="GO:0035267">
    <property type="term" value="C:NuA4 histone acetyltransferase complex"/>
    <property type="evidence" value="ECO:0007669"/>
    <property type="project" value="InterPro"/>
</dbReference>
<evidence type="ECO:0000256" key="6">
    <source>
        <dbReference type="RuleBase" id="RU361124"/>
    </source>
</evidence>
<keyword evidence="5 6" id="KW-0539">Nucleus</keyword>
<evidence type="ECO:0000256" key="4">
    <source>
        <dbReference type="ARBA" id="ARBA00023163"/>
    </source>
</evidence>
<proteinExistence type="inferred from homology"/>
<comment type="caution">
    <text evidence="9">The sequence shown here is derived from an EMBL/GenBank/DDBJ whole genome shotgun (WGS) entry which is preliminary data.</text>
</comment>
<evidence type="ECO:0000256" key="7">
    <source>
        <dbReference type="SAM" id="MobiDB-lite"/>
    </source>
</evidence>
<sequence length="783" mass="89217">MSKLSFRARAPDPSKPMPVYTTDELPDLPDFTSSNRAVPQMPTGMEKEEESEHHLQRAISAQQVYGSANHLVIPTPEATECVAYYDELYEANVRQGKQYIHMQPLSMEQDIPDYDMDEEDENWVKKQAQVFDLTPFKFEIMMDRLEKGSGQKVMSVKEAKALLKEDDDLTLAVYDYWLNKRLKVGHALILEVKGEKRDGSTTNNPYVAFRRRTEKMQTRKNRKNDEASYEKMLKLKRDLTKAVTLLEMIKRREKSKREGIHLTIEIFEKRFQMGDFSGQVLRECEELVKKQPSFVPLVNGNQYWNGKEEIIRKKRDYKKRKHKISSEKPRQNSTAPARPDTHVPSHRPSEDDFSPVQSPTDVEEEDPDGLFAFRRKKGCNYHTPQPEMVCGWPWSSDESAKSMQDKRYRYCCTSLRVPRRCVGFARRRIGRGGRVLLDRAYTPFNDDFRDFERHMLNFPQDEESPLPHRTEEEDEKTLFRPVHKQLSLPLNHILEEIKAKRMPHFRPKTPPPDQEISRLPLLPPADPIFLEDPFFVTMEGEATQEMLSESLLNSQGLQPIVQRIDNSQDSQDSQMIEVDVVGHDTPQTPVSFISAMRPMAINSMDGSKPTDVTQNLDMRTASDALPLGRNGTVIGNHIGGLPPEDSLASKVPEGHSTAPADTVLELNYPLPSTKTVVVTENLLQDGLTVKTDSSKSDMKVSVQLPDQSVAKTLSGTVNTPINKNTPISIENVDVKTSNNVVKVETVKKLSQNNLQALQGENHDENSTISHLGNNQALPRMEVT</sequence>
<evidence type="ECO:0000256" key="3">
    <source>
        <dbReference type="ARBA" id="ARBA00023015"/>
    </source>
</evidence>
<reference evidence="9" key="1">
    <citation type="submission" date="2021-10" db="EMBL/GenBank/DDBJ databases">
        <title>Tropical sea cucumber genome reveals ecological adaptation and Cuvierian tubules defense mechanism.</title>
        <authorList>
            <person name="Chen T."/>
        </authorList>
    </citation>
    <scope>NUCLEOTIDE SEQUENCE</scope>
    <source>
        <strain evidence="9">Nanhai2018</strain>
        <tissue evidence="9">Muscle</tissue>
    </source>
</reference>
<dbReference type="GO" id="GO:0006357">
    <property type="term" value="P:regulation of transcription by RNA polymerase II"/>
    <property type="evidence" value="ECO:0007669"/>
    <property type="project" value="InterPro"/>
</dbReference>
<dbReference type="PANTHER" id="PTHR14898">
    <property type="entry name" value="ENHANCER OF POLYCOMB"/>
    <property type="match status" value="1"/>
</dbReference>
<dbReference type="InterPro" id="IPR019542">
    <property type="entry name" value="Enhancer_polycomb-like_N"/>
</dbReference>
<comment type="subcellular location">
    <subcellularLocation>
        <location evidence="1 6">Nucleus</location>
    </subcellularLocation>
</comment>
<evidence type="ECO:0000313" key="9">
    <source>
        <dbReference type="EMBL" id="KAJ8035945.1"/>
    </source>
</evidence>
<evidence type="ECO:0000256" key="5">
    <source>
        <dbReference type="ARBA" id="ARBA00023242"/>
    </source>
</evidence>
<dbReference type="EMBL" id="JAIZAY010000009">
    <property type="protein sequence ID" value="KAJ8035945.1"/>
    <property type="molecule type" value="Genomic_DNA"/>
</dbReference>
<organism evidence="9 10">
    <name type="scientific">Holothuria leucospilota</name>
    <name type="common">Black long sea cucumber</name>
    <name type="synonym">Mertensiothuria leucospilota</name>
    <dbReference type="NCBI Taxonomy" id="206669"/>
    <lineage>
        <taxon>Eukaryota</taxon>
        <taxon>Metazoa</taxon>
        <taxon>Echinodermata</taxon>
        <taxon>Eleutherozoa</taxon>
        <taxon>Echinozoa</taxon>
        <taxon>Holothuroidea</taxon>
        <taxon>Aspidochirotacea</taxon>
        <taxon>Aspidochirotida</taxon>
        <taxon>Holothuriidae</taxon>
        <taxon>Holothuria</taxon>
    </lineage>
</organism>
<dbReference type="Proteomes" id="UP001152320">
    <property type="component" value="Chromosome 9"/>
</dbReference>
<keyword evidence="10" id="KW-1185">Reference proteome</keyword>
<feature type="region of interest" description="Disordered" evidence="7">
    <location>
        <begin position="758"/>
        <end position="783"/>
    </location>
</feature>
<accession>A0A9Q1C0F3</accession>
<keyword evidence="4 6" id="KW-0804">Transcription</keyword>
<keyword evidence="3 6" id="KW-0805">Transcription regulation</keyword>
<comment type="similarity">
    <text evidence="2 6">Belongs to the enhancer of polycomb family.</text>
</comment>
<dbReference type="OrthoDB" id="435275at2759"/>
<dbReference type="InterPro" id="IPR024943">
    <property type="entry name" value="Enhancer_polycomb"/>
</dbReference>
<evidence type="ECO:0000256" key="1">
    <source>
        <dbReference type="ARBA" id="ARBA00004123"/>
    </source>
</evidence>
<feature type="compositionally biased region" description="Basic and acidic residues" evidence="7">
    <location>
        <begin position="339"/>
        <end position="350"/>
    </location>
</feature>
<dbReference type="AlphaFoldDB" id="A0A9Q1C0F3"/>
<feature type="compositionally biased region" description="Polar residues" evidence="7">
    <location>
        <begin position="766"/>
        <end position="776"/>
    </location>
</feature>
<protein>
    <recommendedName>
        <fullName evidence="6">Enhancer of polycomb-like protein</fullName>
    </recommendedName>
</protein>